<comment type="similarity">
    <text evidence="1">Belongs to the eIF-2B alpha/beta/delta subunits family.</text>
</comment>
<dbReference type="Proteomes" id="UP000663555">
    <property type="component" value="Chromosome"/>
</dbReference>
<keyword evidence="3" id="KW-1185">Reference proteome</keyword>
<proteinExistence type="inferred from homology"/>
<gene>
    <name evidence="2" type="ORF">LPB19_04210</name>
</gene>
<accession>A0ABX7N255</accession>
<dbReference type="GO" id="GO:0003743">
    <property type="term" value="F:translation initiation factor activity"/>
    <property type="evidence" value="ECO:0007669"/>
    <property type="project" value="UniProtKB-KW"/>
</dbReference>
<organism evidence="2 3">
    <name type="scientific">Marinobacter salinisoli</name>
    <dbReference type="NCBI Taxonomy" id="2769486"/>
    <lineage>
        <taxon>Bacteria</taxon>
        <taxon>Pseudomonadati</taxon>
        <taxon>Pseudomonadota</taxon>
        <taxon>Gammaproteobacteria</taxon>
        <taxon>Pseudomonadales</taxon>
        <taxon>Marinobacteraceae</taxon>
        <taxon>Marinobacter</taxon>
    </lineage>
</organism>
<dbReference type="Pfam" id="PF01008">
    <property type="entry name" value="IF-2B"/>
    <property type="match status" value="1"/>
</dbReference>
<name>A0ABX7N255_9GAMM</name>
<protein>
    <submittedName>
        <fullName evidence="2">Initiation factor 2B</fullName>
    </submittedName>
</protein>
<dbReference type="PANTHER" id="PTHR43475">
    <property type="entry name" value="METHYLTHIORIBOSE-1-PHOSPHATE ISOMERASE"/>
    <property type="match status" value="1"/>
</dbReference>
<dbReference type="Gene3D" id="3.40.50.10470">
    <property type="entry name" value="Translation initiation factor eif-2b, domain 2"/>
    <property type="match status" value="1"/>
</dbReference>
<evidence type="ECO:0000256" key="1">
    <source>
        <dbReference type="RuleBase" id="RU003814"/>
    </source>
</evidence>
<dbReference type="EMBL" id="CP071247">
    <property type="protein sequence ID" value="QSP96453.1"/>
    <property type="molecule type" value="Genomic_DNA"/>
</dbReference>
<keyword evidence="2" id="KW-0648">Protein biosynthesis</keyword>
<evidence type="ECO:0000313" key="2">
    <source>
        <dbReference type="EMBL" id="QSP96453.1"/>
    </source>
</evidence>
<dbReference type="SUPFAM" id="SSF100950">
    <property type="entry name" value="NagB/RpiA/CoA transferase-like"/>
    <property type="match status" value="1"/>
</dbReference>
<dbReference type="InterPro" id="IPR000649">
    <property type="entry name" value="IF-2B-related"/>
</dbReference>
<sequence length="263" mass="28340">MTALQGVQSWLEQTAVSAHELETALSELERARPSMVALANAIARCRTRFGHGPDLDNVSAEAVPIVAGVLLELSQASDQVARHAADLVPAGARLLTHSRSSQILALFRQLRARQCPFSVICTQSGPGNEGFTLAKELDELGVEVTLITDAQLGLFAPEASVAVVGCDTWLADQHFVNKSGSYLLALAARDQDIPLWVLADSFKDSKDTRRSVTLEEMPPKAIGAPTGEHIRVRNICFEPVPVRMITARISEQGVSWFPAGPVP</sequence>
<dbReference type="InterPro" id="IPR042529">
    <property type="entry name" value="IF_2B-like_C"/>
</dbReference>
<keyword evidence="2" id="KW-0396">Initiation factor</keyword>
<dbReference type="InterPro" id="IPR037171">
    <property type="entry name" value="NagB/RpiA_transferase-like"/>
</dbReference>
<dbReference type="PANTHER" id="PTHR43475:SF1">
    <property type="entry name" value="METHYLTHIORIBOSE-1-PHOSPHATE ISOMERASE"/>
    <property type="match status" value="1"/>
</dbReference>
<evidence type="ECO:0000313" key="3">
    <source>
        <dbReference type="Proteomes" id="UP000663555"/>
    </source>
</evidence>
<reference evidence="2 3" key="1">
    <citation type="submission" date="2021-03" db="EMBL/GenBank/DDBJ databases">
        <title>Genome sequencing of Marinobacter sp. LPB0319.</title>
        <authorList>
            <person name="Kim J."/>
        </authorList>
    </citation>
    <scope>NUCLEOTIDE SEQUENCE [LARGE SCALE GENOMIC DNA]</scope>
    <source>
        <strain evidence="2 3">LPB0319</strain>
    </source>
</reference>